<feature type="region of interest" description="Disordered" evidence="1">
    <location>
        <begin position="879"/>
        <end position="949"/>
    </location>
</feature>
<accession>A0A9P0ZGL5</accession>
<feature type="compositionally biased region" description="Low complexity" evidence="1">
    <location>
        <begin position="602"/>
        <end position="612"/>
    </location>
</feature>
<feature type="compositionally biased region" description="Basic and acidic residues" evidence="1">
    <location>
        <begin position="892"/>
        <end position="912"/>
    </location>
</feature>
<evidence type="ECO:0008006" key="4">
    <source>
        <dbReference type="Google" id="ProtNLM"/>
    </source>
</evidence>
<feature type="compositionally biased region" description="Polar residues" evidence="1">
    <location>
        <begin position="552"/>
        <end position="565"/>
    </location>
</feature>
<feature type="region of interest" description="Disordered" evidence="1">
    <location>
        <begin position="217"/>
        <end position="341"/>
    </location>
</feature>
<dbReference type="PANTHER" id="PTHR31008:SF5">
    <property type="entry name" value="EXPRESSED PROTEIN"/>
    <property type="match status" value="1"/>
</dbReference>
<feature type="compositionally biased region" description="Polar residues" evidence="1">
    <location>
        <begin position="589"/>
        <end position="601"/>
    </location>
</feature>
<proteinExistence type="predicted"/>
<gene>
    <name evidence="2" type="ORF">CEURO_LOCUS14153</name>
</gene>
<dbReference type="OrthoDB" id="1687502at2759"/>
<sequence length="971" mass="106204">MSDGINANAILDYVEFQIYPIQNRYEACICCHHKLETASGGLLEQLALHSSKVKALSLERSDSCFRLEAPYNLSEATWFSKSTLIRFLNIINSTDILEKSIAMDKEISQLEEAQSFHFSLYAKGDDNSLTPDSSKNELMRAIDLRLTTLRRELGDAFDQAAGTYCSGEDIFGIEKFSDHFGAADLRNTLQIFIRLRPANQTVDMANSKQSVLEHLESNEPISSEGNPQISNLSDPPVRYGASPAKAAQTERYISSESEDSSSCTAEERSRPLARPSSPRRSASPMRRVQIGRTGPRRPTALTIKSLTNHFPARVCQKDERSNSGGEDEDSEKSSKRSERMMSVQDAINLFERKQKDHQTTTVDVKKTVSVGAKKVLLRRWSSGMCGESSEDPASMASDNLETKKVNLDSDSGVGPDACDEKETVLEVEPEDTPTVPEEALTTENSRRLTASAEWSRQKQAELDQLLIKMMETNPAKHNNAAPSDKKDQSALDLQGSGSDVGKPDDVEKLIGGIAKKQVGTERKIRAKANVSSGKLSAAKQTLSKRPVKRSQKPLNNSSESGNFKNDTIRPAEVKKLLTKAPTLPATRKSLPSTPSPRANTHTPSTATSSPAAMRRRSQPTTPKVERTTPLPSTKSAKNSAGSTGDKSHPAVTKSIKPTKAHITDQTKPAVTKPNKVSKKSSVVPLESKETPKEPKAFLRKGSKAGPTPTGPSLSPITRKKTTPQEQSLRDSVDLVENPIICALTDQQGDGFIDQEGPETQSNSAPKCLETECSDILTLENENDFSENLEEIVIEEEQVINISPTAWVEIEEVDGGNSSKVDVGPLNAGSPPRVRHSLSQMLMEESSEPEIVEWGNAENPPNMVYQKEAPKGFKRLLKFARKSKTDGEDDNEETKGGSKKGSDNPLLRKDTLHAHQNSTTHQHPGQATIGKLAAQKREEGHISASVTSSKASRSFFSLSAFKGSKHGESKLR</sequence>
<comment type="caution">
    <text evidence="2">The sequence shown here is derived from an EMBL/GenBank/DDBJ whole genome shotgun (WGS) entry which is preliminary data.</text>
</comment>
<dbReference type="PANTHER" id="PTHR31008">
    <property type="entry name" value="COP1-INTERACTING PROTEIN-RELATED"/>
    <property type="match status" value="1"/>
</dbReference>
<reference evidence="2" key="1">
    <citation type="submission" date="2022-07" db="EMBL/GenBank/DDBJ databases">
        <authorList>
            <person name="Macas J."/>
            <person name="Novak P."/>
            <person name="Neumann P."/>
        </authorList>
    </citation>
    <scope>NUCLEOTIDE SEQUENCE</scope>
</reference>
<evidence type="ECO:0000313" key="2">
    <source>
        <dbReference type="EMBL" id="CAH9098104.1"/>
    </source>
</evidence>
<feature type="compositionally biased region" description="Basic and acidic residues" evidence="1">
    <location>
        <begin position="686"/>
        <end position="696"/>
    </location>
</feature>
<feature type="region of interest" description="Disordered" evidence="1">
    <location>
        <begin position="405"/>
        <end position="456"/>
    </location>
</feature>
<feature type="compositionally biased region" description="Polar residues" evidence="1">
    <location>
        <begin position="913"/>
        <end position="924"/>
    </location>
</feature>
<evidence type="ECO:0000256" key="1">
    <source>
        <dbReference type="SAM" id="MobiDB-lite"/>
    </source>
</evidence>
<name>A0A9P0ZGL5_CUSEU</name>
<feature type="region of interest" description="Disordered" evidence="1">
    <location>
        <begin position="470"/>
        <end position="729"/>
    </location>
</feature>
<feature type="compositionally biased region" description="Polar residues" evidence="1">
    <location>
        <begin position="629"/>
        <end position="644"/>
    </location>
</feature>
<feature type="compositionally biased region" description="Basic and acidic residues" evidence="1">
    <location>
        <begin position="566"/>
        <end position="575"/>
    </location>
</feature>
<feature type="compositionally biased region" description="Low complexity" evidence="1">
    <location>
        <begin position="272"/>
        <end position="287"/>
    </location>
</feature>
<dbReference type="AlphaFoldDB" id="A0A9P0ZGL5"/>
<dbReference type="EMBL" id="CAMAPE010000035">
    <property type="protein sequence ID" value="CAH9098104.1"/>
    <property type="molecule type" value="Genomic_DNA"/>
</dbReference>
<organism evidence="2 3">
    <name type="scientific">Cuscuta europaea</name>
    <name type="common">European dodder</name>
    <dbReference type="NCBI Taxonomy" id="41803"/>
    <lineage>
        <taxon>Eukaryota</taxon>
        <taxon>Viridiplantae</taxon>
        <taxon>Streptophyta</taxon>
        <taxon>Embryophyta</taxon>
        <taxon>Tracheophyta</taxon>
        <taxon>Spermatophyta</taxon>
        <taxon>Magnoliopsida</taxon>
        <taxon>eudicotyledons</taxon>
        <taxon>Gunneridae</taxon>
        <taxon>Pentapetalae</taxon>
        <taxon>asterids</taxon>
        <taxon>lamiids</taxon>
        <taxon>Solanales</taxon>
        <taxon>Convolvulaceae</taxon>
        <taxon>Cuscuteae</taxon>
        <taxon>Cuscuta</taxon>
        <taxon>Cuscuta subgen. Cuscuta</taxon>
    </lineage>
</organism>
<evidence type="ECO:0000313" key="3">
    <source>
        <dbReference type="Proteomes" id="UP001152484"/>
    </source>
</evidence>
<dbReference type="Proteomes" id="UP001152484">
    <property type="component" value="Unassembled WGS sequence"/>
</dbReference>
<protein>
    <recommendedName>
        <fullName evidence="4">COP1-interacting protein 7</fullName>
    </recommendedName>
</protein>
<keyword evidence="3" id="KW-1185">Reference proteome</keyword>
<feature type="compositionally biased region" description="Polar residues" evidence="1">
    <location>
        <begin position="529"/>
        <end position="543"/>
    </location>
</feature>
<feature type="compositionally biased region" description="Polar residues" evidence="1">
    <location>
        <begin position="219"/>
        <end position="233"/>
    </location>
</feature>